<evidence type="ECO:0000256" key="7">
    <source>
        <dbReference type="ARBA" id="ARBA00023004"/>
    </source>
</evidence>
<dbReference type="PANTHER" id="PTHR24304">
    <property type="entry name" value="CYTOCHROME P450 FAMILY 7"/>
    <property type="match status" value="1"/>
</dbReference>
<dbReference type="PRINTS" id="PR00465">
    <property type="entry name" value="EP450IV"/>
</dbReference>
<dbReference type="GO" id="GO:0005506">
    <property type="term" value="F:iron ion binding"/>
    <property type="evidence" value="ECO:0007669"/>
    <property type="project" value="InterPro"/>
</dbReference>
<dbReference type="CDD" id="cd11042">
    <property type="entry name" value="CYP51-like"/>
    <property type="match status" value="1"/>
</dbReference>
<evidence type="ECO:0000256" key="10">
    <source>
        <dbReference type="PIRSR" id="PIRSR602403-1"/>
    </source>
</evidence>
<reference evidence="13" key="1">
    <citation type="submission" date="2022-06" db="EMBL/GenBank/DDBJ databases">
        <title>Complete genome sequences of two strains of the flax pathogen Septoria linicola.</title>
        <authorList>
            <person name="Lapalu N."/>
            <person name="Simon A."/>
            <person name="Demenou B."/>
            <person name="Paumier D."/>
            <person name="Guillot M.-P."/>
            <person name="Gout L."/>
            <person name="Valade R."/>
        </authorList>
    </citation>
    <scope>NUCLEOTIDE SEQUENCE</scope>
    <source>
        <strain evidence="13">SE15195</strain>
    </source>
</reference>
<dbReference type="FunFam" id="1.10.630.10:FF:000033">
    <property type="entry name" value="14-alpha sterol demethylase"/>
    <property type="match status" value="1"/>
</dbReference>
<dbReference type="PANTHER" id="PTHR24304:SF2">
    <property type="entry name" value="24-HYDROXYCHOLESTEROL 7-ALPHA-HYDROXYLASE"/>
    <property type="match status" value="1"/>
</dbReference>
<evidence type="ECO:0000256" key="4">
    <source>
        <dbReference type="ARBA" id="ARBA00022617"/>
    </source>
</evidence>
<evidence type="ECO:0000313" key="13">
    <source>
        <dbReference type="EMBL" id="USW46956.1"/>
    </source>
</evidence>
<keyword evidence="6 11" id="KW-0560">Oxidoreductase</keyword>
<evidence type="ECO:0000256" key="6">
    <source>
        <dbReference type="ARBA" id="ARBA00023002"/>
    </source>
</evidence>
<dbReference type="EMBL" id="CP099418">
    <property type="protein sequence ID" value="USW46956.1"/>
    <property type="molecule type" value="Genomic_DNA"/>
</dbReference>
<dbReference type="Gene3D" id="1.10.630.10">
    <property type="entry name" value="Cytochrome P450"/>
    <property type="match status" value="1"/>
</dbReference>
<keyword evidence="8 11" id="KW-0503">Monooxygenase</keyword>
<evidence type="ECO:0000256" key="11">
    <source>
        <dbReference type="RuleBase" id="RU000461"/>
    </source>
</evidence>
<dbReference type="InterPro" id="IPR001128">
    <property type="entry name" value="Cyt_P450"/>
</dbReference>
<dbReference type="InterPro" id="IPR002403">
    <property type="entry name" value="Cyt_P450_E_grp-IV"/>
</dbReference>
<keyword evidence="4 10" id="KW-0349">Heme</keyword>
<dbReference type="Pfam" id="PF00067">
    <property type="entry name" value="p450"/>
    <property type="match status" value="1"/>
</dbReference>
<dbReference type="PROSITE" id="PS00086">
    <property type="entry name" value="CYTOCHROME_P450"/>
    <property type="match status" value="1"/>
</dbReference>
<accession>A0A9Q9AJA7</accession>
<dbReference type="InterPro" id="IPR017972">
    <property type="entry name" value="Cyt_P450_CS"/>
</dbReference>
<evidence type="ECO:0000256" key="2">
    <source>
        <dbReference type="ARBA" id="ARBA00004370"/>
    </source>
</evidence>
<comment type="cofactor">
    <cofactor evidence="1 10">
        <name>heme</name>
        <dbReference type="ChEBI" id="CHEBI:30413"/>
    </cofactor>
</comment>
<dbReference type="GO" id="GO:0008398">
    <property type="term" value="F:sterol 14-demethylase activity"/>
    <property type="evidence" value="ECO:0007669"/>
    <property type="project" value="UniProtKB-ARBA"/>
</dbReference>
<keyword evidence="7 10" id="KW-0408">Iron</keyword>
<keyword evidence="14" id="KW-1185">Reference proteome</keyword>
<dbReference type="PRINTS" id="PR00385">
    <property type="entry name" value="P450"/>
</dbReference>
<dbReference type="AlphaFoldDB" id="A0A9Q9AJA7"/>
<keyword evidence="12" id="KW-0732">Signal</keyword>
<dbReference type="SUPFAM" id="SSF48264">
    <property type="entry name" value="Cytochrome P450"/>
    <property type="match status" value="1"/>
</dbReference>
<dbReference type="Proteomes" id="UP001056384">
    <property type="component" value="Chromosome 1"/>
</dbReference>
<evidence type="ECO:0000313" key="14">
    <source>
        <dbReference type="Proteomes" id="UP001056384"/>
    </source>
</evidence>
<evidence type="ECO:0000256" key="5">
    <source>
        <dbReference type="ARBA" id="ARBA00022723"/>
    </source>
</evidence>
<dbReference type="InterPro" id="IPR036396">
    <property type="entry name" value="Cyt_P450_sf"/>
</dbReference>
<evidence type="ECO:0000256" key="9">
    <source>
        <dbReference type="ARBA" id="ARBA00023136"/>
    </source>
</evidence>
<dbReference type="GO" id="GO:0020037">
    <property type="term" value="F:heme binding"/>
    <property type="evidence" value="ECO:0007669"/>
    <property type="project" value="InterPro"/>
</dbReference>
<keyword evidence="5 10" id="KW-0479">Metal-binding</keyword>
<comment type="subcellular location">
    <subcellularLocation>
        <location evidence="2">Membrane</location>
    </subcellularLocation>
</comment>
<dbReference type="GO" id="GO:0016020">
    <property type="term" value="C:membrane"/>
    <property type="evidence" value="ECO:0007669"/>
    <property type="project" value="UniProtKB-SubCell"/>
</dbReference>
<proteinExistence type="inferred from homology"/>
<sequence>MSLSVQVASAIVVLLITSIVCNLFQQTAFRDTHKPPVVWHWLPLVGSTIQYGPDPYAFFFACREKHGDIFTFTLLGMKVTVYLGLQGNNFVLNGKHKDLNAEEVYGPLSIPVFGKGVVYDVDNARFMDQKRLVKEGFATANLRAYVPQFVHEVRNYVNSNQAFQAEAGICDISTVVLEIALYCAAGSLQGKEVRKAFDGTFATLFRHLDDGFAPVNFMLPGLPLPINRRRDHAQLAMQKLYIDIIHKRRSSPRPDDEHDMLWSLMDANYKDGTPINDEIVANLMIALLMGGQHNTAASGTWMVLELAYKPHIIDELYKELKSHGLVGEDPQALHYEDLSKLELHNAVIKETLRLHSPIHSIMRKVKSPMQVPGTEMVVPEGHVLLAAPSFPSRLEEYFPKAGVWDPYRWTSCVAQIHDDSGDKGDTVDYGYGSVSSKAALSPYLPFGAGRHRCVGETFAYAQLTAILATLVRLLSWEQVDPKADVPKTDYSSMFSRPIHPSTIRWRKR</sequence>
<comment type="similarity">
    <text evidence="3 11">Belongs to the cytochrome P450 family.</text>
</comment>
<feature type="binding site" description="axial binding residue" evidence="10">
    <location>
        <position position="453"/>
    </location>
    <ligand>
        <name>heme</name>
        <dbReference type="ChEBI" id="CHEBI:30413"/>
    </ligand>
    <ligandPart>
        <name>Fe</name>
        <dbReference type="ChEBI" id="CHEBI:18248"/>
    </ligandPart>
</feature>
<gene>
    <name evidence="13" type="ORF">Slin15195_G002750</name>
</gene>
<feature type="chain" id="PRO_5040218277" evidence="12">
    <location>
        <begin position="22"/>
        <end position="508"/>
    </location>
</feature>
<organism evidence="13 14">
    <name type="scientific">Septoria linicola</name>
    <dbReference type="NCBI Taxonomy" id="215465"/>
    <lineage>
        <taxon>Eukaryota</taxon>
        <taxon>Fungi</taxon>
        <taxon>Dikarya</taxon>
        <taxon>Ascomycota</taxon>
        <taxon>Pezizomycotina</taxon>
        <taxon>Dothideomycetes</taxon>
        <taxon>Dothideomycetidae</taxon>
        <taxon>Mycosphaerellales</taxon>
        <taxon>Mycosphaerellaceae</taxon>
        <taxon>Septoria</taxon>
    </lineage>
</organism>
<protein>
    <submittedName>
        <fullName evidence="13">Cytochrome P450</fullName>
    </submittedName>
</protein>
<evidence type="ECO:0000256" key="3">
    <source>
        <dbReference type="ARBA" id="ARBA00010617"/>
    </source>
</evidence>
<evidence type="ECO:0000256" key="12">
    <source>
        <dbReference type="SAM" id="SignalP"/>
    </source>
</evidence>
<name>A0A9Q9AJA7_9PEZI</name>
<feature type="signal peptide" evidence="12">
    <location>
        <begin position="1"/>
        <end position="21"/>
    </location>
</feature>
<keyword evidence="9" id="KW-0472">Membrane</keyword>
<evidence type="ECO:0000256" key="8">
    <source>
        <dbReference type="ARBA" id="ARBA00023033"/>
    </source>
</evidence>
<evidence type="ECO:0000256" key="1">
    <source>
        <dbReference type="ARBA" id="ARBA00001971"/>
    </source>
</evidence>
<dbReference type="InterPro" id="IPR050529">
    <property type="entry name" value="CYP450_sterol_14alpha_dmase"/>
</dbReference>